<sequence length="383" mass="40742">MAIALEKIKQSLRTFAETEARGVSPLYEHLATKAAEDDDVAALLADARGGEARANLLLAVAHRLIQADPIHPLSRYYPSVGGFDGVDTETWPLFRSFLLERADRARELIATRYTQTNEVRRAALVYPAVAAAAKEAGGKIGLLEVGCSAGLLLGLDRFAYRYQCDGGEQLVAGPAKAAVGLHCALDLAPGGVLPKLPKKVAVAARTGLDRAPVDLSDEDELAWLEACVWADQVDRIRLLRTAAAEQRKHAPNLLAGDAVTDLATAAATVPAELPLVVLTSHALAYLGDRRADFVTELTRLAGERPVWWVSQEFYRAGLELVLPGREDLASGPSGAGAASGSGSTPSDPLQAVLGLTTWSEGKPSARPLARTTPHGQRMTWLPA</sequence>
<dbReference type="EMBL" id="JACHMG010000001">
    <property type="protein sequence ID" value="MBB4686066.1"/>
    <property type="molecule type" value="Genomic_DNA"/>
</dbReference>
<evidence type="ECO:0000256" key="1">
    <source>
        <dbReference type="SAM" id="MobiDB-lite"/>
    </source>
</evidence>
<gene>
    <name evidence="2" type="ORF">BJY18_003551</name>
</gene>
<feature type="region of interest" description="Disordered" evidence="1">
    <location>
        <begin position="329"/>
        <end position="383"/>
    </location>
</feature>
<proteinExistence type="predicted"/>
<organism evidence="2 3">
    <name type="scientific">Amycolatopsis jiangsuensis</name>
    <dbReference type="NCBI Taxonomy" id="1181879"/>
    <lineage>
        <taxon>Bacteria</taxon>
        <taxon>Bacillati</taxon>
        <taxon>Actinomycetota</taxon>
        <taxon>Actinomycetes</taxon>
        <taxon>Pseudonocardiales</taxon>
        <taxon>Pseudonocardiaceae</taxon>
        <taxon>Amycolatopsis</taxon>
    </lineage>
</organism>
<dbReference type="AlphaFoldDB" id="A0A840IUC0"/>
<evidence type="ECO:0000313" key="2">
    <source>
        <dbReference type="EMBL" id="MBB4686066.1"/>
    </source>
</evidence>
<dbReference type="Proteomes" id="UP000581769">
    <property type="component" value="Unassembled WGS sequence"/>
</dbReference>
<dbReference type="Pfam" id="PF10094">
    <property type="entry name" value="DUF2332"/>
    <property type="match status" value="1"/>
</dbReference>
<accession>A0A840IUC0</accession>
<keyword evidence="3" id="KW-1185">Reference proteome</keyword>
<evidence type="ECO:0008006" key="4">
    <source>
        <dbReference type="Google" id="ProtNLM"/>
    </source>
</evidence>
<evidence type="ECO:0000313" key="3">
    <source>
        <dbReference type="Proteomes" id="UP000581769"/>
    </source>
</evidence>
<reference evidence="2 3" key="1">
    <citation type="submission" date="2020-08" db="EMBL/GenBank/DDBJ databases">
        <title>Sequencing the genomes of 1000 actinobacteria strains.</title>
        <authorList>
            <person name="Klenk H.-P."/>
        </authorList>
    </citation>
    <scope>NUCLEOTIDE SEQUENCE [LARGE SCALE GENOMIC DNA]</scope>
    <source>
        <strain evidence="2 3">DSM 45859</strain>
    </source>
</reference>
<comment type="caution">
    <text evidence="2">The sequence shown here is derived from an EMBL/GenBank/DDBJ whole genome shotgun (WGS) entry which is preliminary data.</text>
</comment>
<dbReference type="InterPro" id="IPR011200">
    <property type="entry name" value="UCP012608"/>
</dbReference>
<name>A0A840IUC0_9PSEU</name>
<protein>
    <recommendedName>
        <fullName evidence="4">DUF2332 domain-containing protein</fullName>
    </recommendedName>
</protein>